<comment type="similarity">
    <text evidence="1 4">Belongs to the polypeptide deformylase family.</text>
</comment>
<dbReference type="GO" id="GO:0042586">
    <property type="term" value="F:peptide deformylase activity"/>
    <property type="evidence" value="ECO:0007669"/>
    <property type="project" value="UniProtKB-UniRule"/>
</dbReference>
<dbReference type="Pfam" id="PF01327">
    <property type="entry name" value="Pep_deformylase"/>
    <property type="match status" value="1"/>
</dbReference>
<dbReference type="PRINTS" id="PR01576">
    <property type="entry name" value="PDEFORMYLASE"/>
</dbReference>
<dbReference type="Gene3D" id="3.90.45.10">
    <property type="entry name" value="Peptide deformylase"/>
    <property type="match status" value="1"/>
</dbReference>
<keyword evidence="4" id="KW-0408">Iron</keyword>
<evidence type="ECO:0000256" key="1">
    <source>
        <dbReference type="ARBA" id="ARBA00010759"/>
    </source>
</evidence>
<dbReference type="InterPro" id="IPR036821">
    <property type="entry name" value="Peptide_deformylase_sf"/>
</dbReference>
<dbReference type="GO" id="GO:0006412">
    <property type="term" value="P:translation"/>
    <property type="evidence" value="ECO:0007669"/>
    <property type="project" value="UniProtKB-UniRule"/>
</dbReference>
<feature type="binding site" evidence="4">
    <location>
        <position position="140"/>
    </location>
    <ligand>
        <name>Fe cation</name>
        <dbReference type="ChEBI" id="CHEBI:24875"/>
    </ligand>
</feature>
<accession>A0A3D8L931</accession>
<dbReference type="PANTHER" id="PTHR10458:SF22">
    <property type="entry name" value="PEPTIDE DEFORMYLASE"/>
    <property type="match status" value="1"/>
</dbReference>
<evidence type="ECO:0000256" key="2">
    <source>
        <dbReference type="ARBA" id="ARBA00022723"/>
    </source>
</evidence>
<dbReference type="SUPFAM" id="SSF56420">
    <property type="entry name" value="Peptide deformylase"/>
    <property type="match status" value="1"/>
</dbReference>
<name>A0A3D8L931_9BACT</name>
<proteinExistence type="inferred from homology"/>
<keyword evidence="2 4" id="KW-0479">Metal-binding</keyword>
<dbReference type="OrthoDB" id="9784988at2"/>
<dbReference type="NCBIfam" id="TIGR00079">
    <property type="entry name" value="pept_deformyl"/>
    <property type="match status" value="1"/>
</dbReference>
<comment type="catalytic activity">
    <reaction evidence="4">
        <text>N-terminal N-formyl-L-methionyl-[peptide] + H2O = N-terminal L-methionyl-[peptide] + formate</text>
        <dbReference type="Rhea" id="RHEA:24420"/>
        <dbReference type="Rhea" id="RHEA-COMP:10639"/>
        <dbReference type="Rhea" id="RHEA-COMP:10640"/>
        <dbReference type="ChEBI" id="CHEBI:15377"/>
        <dbReference type="ChEBI" id="CHEBI:15740"/>
        <dbReference type="ChEBI" id="CHEBI:49298"/>
        <dbReference type="ChEBI" id="CHEBI:64731"/>
        <dbReference type="EC" id="3.5.1.88"/>
    </reaction>
</comment>
<keyword evidence="4" id="KW-0648">Protein biosynthesis</keyword>
<dbReference type="EC" id="3.5.1.88" evidence="4"/>
<protein>
    <recommendedName>
        <fullName evidence="4">Peptide deformylase</fullName>
        <shortName evidence="4">PDF</shortName>
        <ecNumber evidence="4">3.5.1.88</ecNumber>
    </recommendedName>
    <alternativeName>
        <fullName evidence="4">Polypeptide deformylase</fullName>
    </alternativeName>
</protein>
<evidence type="ECO:0000256" key="3">
    <source>
        <dbReference type="ARBA" id="ARBA00022801"/>
    </source>
</evidence>
<evidence type="ECO:0000313" key="5">
    <source>
        <dbReference type="EMBL" id="RDV13867.1"/>
    </source>
</evidence>
<dbReference type="HAMAP" id="MF_00163">
    <property type="entry name" value="Pep_deformylase"/>
    <property type="match status" value="1"/>
</dbReference>
<organism evidence="5 6">
    <name type="scientific">Pontibacter diazotrophicus</name>
    <dbReference type="NCBI Taxonomy" id="1400979"/>
    <lineage>
        <taxon>Bacteria</taxon>
        <taxon>Pseudomonadati</taxon>
        <taxon>Bacteroidota</taxon>
        <taxon>Cytophagia</taxon>
        <taxon>Cytophagales</taxon>
        <taxon>Hymenobacteraceae</taxon>
        <taxon>Pontibacter</taxon>
    </lineage>
</organism>
<dbReference type="GO" id="GO:0046872">
    <property type="term" value="F:metal ion binding"/>
    <property type="evidence" value="ECO:0007669"/>
    <property type="project" value="UniProtKB-KW"/>
</dbReference>
<dbReference type="EMBL" id="QRGR01000020">
    <property type="protein sequence ID" value="RDV13867.1"/>
    <property type="molecule type" value="Genomic_DNA"/>
</dbReference>
<dbReference type="PANTHER" id="PTHR10458">
    <property type="entry name" value="PEPTIDE DEFORMYLASE"/>
    <property type="match status" value="1"/>
</dbReference>
<dbReference type="RefSeq" id="WP_115566915.1">
    <property type="nucleotide sequence ID" value="NZ_QRGR01000020.1"/>
</dbReference>
<evidence type="ECO:0000313" key="6">
    <source>
        <dbReference type="Proteomes" id="UP000256708"/>
    </source>
</evidence>
<dbReference type="PIRSF" id="PIRSF004749">
    <property type="entry name" value="Pep_def"/>
    <property type="match status" value="1"/>
</dbReference>
<reference evidence="6" key="1">
    <citation type="submission" date="2018-08" db="EMBL/GenBank/DDBJ databases">
        <authorList>
            <person name="Liu Z.-W."/>
            <person name="Du Z.-J."/>
        </authorList>
    </citation>
    <scope>NUCLEOTIDE SEQUENCE [LARGE SCALE GENOMIC DNA]</scope>
    <source>
        <strain evidence="6">H4X</strain>
    </source>
</reference>
<feature type="active site" evidence="4">
    <location>
        <position position="141"/>
    </location>
</feature>
<feature type="binding site" evidence="4">
    <location>
        <position position="144"/>
    </location>
    <ligand>
        <name>Fe cation</name>
        <dbReference type="ChEBI" id="CHEBI:24875"/>
    </ligand>
</feature>
<keyword evidence="3 4" id="KW-0378">Hydrolase</keyword>
<dbReference type="CDD" id="cd00487">
    <property type="entry name" value="Pep_deformylase"/>
    <property type="match status" value="1"/>
</dbReference>
<gene>
    <name evidence="4" type="primary">def</name>
    <name evidence="5" type="ORF">DXT99_17725</name>
</gene>
<comment type="cofactor">
    <cofactor evidence="4">
        <name>Fe(2+)</name>
        <dbReference type="ChEBI" id="CHEBI:29033"/>
    </cofactor>
    <text evidence="4">Binds 1 Fe(2+) ion.</text>
</comment>
<evidence type="ECO:0000256" key="4">
    <source>
        <dbReference type="HAMAP-Rule" id="MF_00163"/>
    </source>
</evidence>
<dbReference type="InterPro" id="IPR023635">
    <property type="entry name" value="Peptide_deformylase"/>
</dbReference>
<feature type="binding site" evidence="4">
    <location>
        <position position="98"/>
    </location>
    <ligand>
        <name>Fe cation</name>
        <dbReference type="ChEBI" id="CHEBI:24875"/>
    </ligand>
</feature>
<dbReference type="NCBIfam" id="NF001159">
    <property type="entry name" value="PRK00150.1-3"/>
    <property type="match status" value="1"/>
</dbReference>
<comment type="caution">
    <text evidence="5">The sequence shown here is derived from an EMBL/GenBank/DDBJ whole genome shotgun (WGS) entry which is preliminary data.</text>
</comment>
<comment type="function">
    <text evidence="4">Removes the formyl group from the N-terminal Met of newly synthesized proteins. Requires at least a dipeptide for an efficient rate of reaction. N-terminal L-methionine is a prerequisite for activity but the enzyme has broad specificity at other positions.</text>
</comment>
<dbReference type="Proteomes" id="UP000256708">
    <property type="component" value="Unassembled WGS sequence"/>
</dbReference>
<dbReference type="AlphaFoldDB" id="A0A3D8L931"/>
<sequence>MIYPITAYGDPVLKEEAEDIPKDYPDLKELIEDMYSTMYFAHGVGLAAPQISKSIRLFVIDSEPMMDDKDKGKGVKKAFINPEIIEEDGEEWGFEEGCLSIPGVREVVYRPERIVIRYFDEEWNEHEDTYDGMNARVIQHEYDHIEGILFTDHLNGLKKRLIKNRLAKISKGDVDADYKMKFPALSKRR</sequence>
<keyword evidence="6" id="KW-1185">Reference proteome</keyword>